<accession>A0A015Y8G6</accession>
<evidence type="ECO:0000313" key="3">
    <source>
        <dbReference type="Proteomes" id="UP000022272"/>
    </source>
</evidence>
<organism evidence="2 3">
    <name type="scientific">Bacteroides fragilis str. 2-F-2 #4</name>
    <dbReference type="NCBI Taxonomy" id="1339280"/>
    <lineage>
        <taxon>Bacteria</taxon>
        <taxon>Pseudomonadati</taxon>
        <taxon>Bacteroidota</taxon>
        <taxon>Bacteroidia</taxon>
        <taxon>Bacteroidales</taxon>
        <taxon>Bacteroidaceae</taxon>
        <taxon>Bacteroides</taxon>
    </lineage>
</organism>
<evidence type="ECO:0000256" key="1">
    <source>
        <dbReference type="SAM" id="Phobius"/>
    </source>
</evidence>
<dbReference type="Proteomes" id="UP000022272">
    <property type="component" value="Unassembled WGS sequence"/>
</dbReference>
<dbReference type="GO" id="GO:0046677">
    <property type="term" value="P:response to antibiotic"/>
    <property type="evidence" value="ECO:0007669"/>
    <property type="project" value="InterPro"/>
</dbReference>
<sequence>MKEGCSREYFSFLAASFFSYLKLKAMKNFRVAIRRSYLSVILLLLALVCYLLYPLEIPALSSESAIEIDRYVHSVPCTVQMPDTATDFLCFLDEELKNKQILLLGEQLHQDGATLQMKTRMVRYLHEKLGYNVILYETGLYDMYLMNQDGRQRMNPSKAVWTFWWGSNETKSLWEYYRSHPSITLDGFDCQLTNYGQGRKHMESVEKYLNGYSSSLSDFPYVQRFFLQMSEFNGNWNYFGYRLDRMLKDSIVQDFNKLENRIHEESRYSVEDGLHQRYIAGLKLRYESIWKYRNVGDLTRMNLRDSIMADNLTWLVDSVYKDQKVIVWCANVHVFNRGRMQVDSTRFTSMGQRLKIHFGDRMYTIAFTSYARRNTDGGIRDPLSTLSLEYLLHQRKVGFAYLNFNELPVDSRWRQAFISGLDQGASLSEVWSEQMDMLFYIDLNYDVYYDKTFINKMYKWAK</sequence>
<name>A0A015Y8G6_BACFG</name>
<dbReference type="Gene3D" id="3.40.1660.10">
    <property type="entry name" value="EreA-like (biosynthetic domain)"/>
    <property type="match status" value="2"/>
</dbReference>
<dbReference type="InterPro" id="IPR007815">
    <property type="entry name" value="Emycin_Estase"/>
</dbReference>
<keyword evidence="1" id="KW-0472">Membrane</keyword>
<keyword evidence="1" id="KW-1133">Transmembrane helix</keyword>
<keyword evidence="1" id="KW-0812">Transmembrane</keyword>
<gene>
    <name evidence="2" type="ORF">M076_4148</name>
</gene>
<dbReference type="PANTHER" id="PTHR31299">
    <property type="entry name" value="ESTERASE, PUTATIVE (AFU_ORTHOLOGUE AFUA_1G05850)-RELATED"/>
    <property type="match status" value="1"/>
</dbReference>
<dbReference type="PATRIC" id="fig|1339280.3.peg.3974"/>
<dbReference type="AlphaFoldDB" id="A0A015Y8G6"/>
<dbReference type="RefSeq" id="WP_009293316.1">
    <property type="nucleotide sequence ID" value="NZ_JGDM01000096.1"/>
</dbReference>
<dbReference type="Pfam" id="PF05139">
    <property type="entry name" value="Erythro_esteras"/>
    <property type="match status" value="1"/>
</dbReference>
<protein>
    <submittedName>
        <fullName evidence="2">Erythromycin esterase family protein</fullName>
    </submittedName>
</protein>
<dbReference type="InterPro" id="IPR052036">
    <property type="entry name" value="Hydrolase/PRTase-associated"/>
</dbReference>
<reference evidence="2 3" key="1">
    <citation type="submission" date="2014-02" db="EMBL/GenBank/DDBJ databases">
        <authorList>
            <person name="Sears C."/>
            <person name="Carroll K."/>
            <person name="Sack B.R."/>
            <person name="Qadri F."/>
            <person name="Myers L.L."/>
            <person name="Chung G.-T."/>
            <person name="Escheverria P."/>
            <person name="Fraser C.M."/>
            <person name="Sadzewicz L."/>
            <person name="Shefchek K.A."/>
            <person name="Tallon L."/>
            <person name="Das S.P."/>
            <person name="Daugherty S."/>
            <person name="Mongodin E.F."/>
        </authorList>
    </citation>
    <scope>NUCLEOTIDE SEQUENCE [LARGE SCALE GENOMIC DNA]</scope>
    <source>
        <strain evidence="2 3">2-F-2 #4</strain>
    </source>
</reference>
<proteinExistence type="predicted"/>
<comment type="caution">
    <text evidence="2">The sequence shown here is derived from an EMBL/GenBank/DDBJ whole genome shotgun (WGS) entry which is preliminary data.</text>
</comment>
<dbReference type="CDD" id="cd14728">
    <property type="entry name" value="Ere-like"/>
    <property type="match status" value="1"/>
</dbReference>
<dbReference type="PANTHER" id="PTHR31299:SF0">
    <property type="entry name" value="ESTERASE, PUTATIVE (AFU_ORTHOLOGUE AFUA_1G05850)-RELATED"/>
    <property type="match status" value="1"/>
</dbReference>
<dbReference type="SUPFAM" id="SSF159501">
    <property type="entry name" value="EreA/ChaN-like"/>
    <property type="match status" value="1"/>
</dbReference>
<evidence type="ECO:0000313" key="2">
    <source>
        <dbReference type="EMBL" id="EXZ42710.1"/>
    </source>
</evidence>
<dbReference type="EMBL" id="JGDM01000096">
    <property type="protein sequence ID" value="EXZ42710.1"/>
    <property type="molecule type" value="Genomic_DNA"/>
</dbReference>
<feature type="transmembrane region" description="Helical" evidence="1">
    <location>
        <begin position="35"/>
        <end position="53"/>
    </location>
</feature>